<dbReference type="EMBL" id="GEBQ01008915">
    <property type="protein sequence ID" value="JAT31062.1"/>
    <property type="molecule type" value="Transcribed_RNA"/>
</dbReference>
<proteinExistence type="predicted"/>
<keyword evidence="1" id="KW-0732">Signal</keyword>
<evidence type="ECO:0000256" key="1">
    <source>
        <dbReference type="SAM" id="SignalP"/>
    </source>
</evidence>
<accession>A0A1B6M565</accession>
<evidence type="ECO:0000313" key="2">
    <source>
        <dbReference type="EMBL" id="JAT31062.1"/>
    </source>
</evidence>
<sequence length="109" mass="12508">MKGFLLTITILYACVSLIESLEFEVPYNEDDDASVDEDDTISANVGPLSSQDLNIDFREIQSRMYDVTEKIRLLSRDNIGGIYNRAINELNGVMDSMSRRLRNLYSTYR</sequence>
<name>A0A1B6M565_9HEMI</name>
<reference evidence="2" key="1">
    <citation type="submission" date="2015-11" db="EMBL/GenBank/DDBJ databases">
        <title>De novo transcriptome assembly of four potential Pierce s Disease insect vectors from Arizona vineyards.</title>
        <authorList>
            <person name="Tassone E.E."/>
        </authorList>
    </citation>
    <scope>NUCLEOTIDE SEQUENCE</scope>
</reference>
<dbReference type="AlphaFoldDB" id="A0A1B6M565"/>
<gene>
    <name evidence="2" type="ORF">g.1823</name>
</gene>
<organism evidence="2">
    <name type="scientific">Graphocephala atropunctata</name>
    <dbReference type="NCBI Taxonomy" id="36148"/>
    <lineage>
        <taxon>Eukaryota</taxon>
        <taxon>Metazoa</taxon>
        <taxon>Ecdysozoa</taxon>
        <taxon>Arthropoda</taxon>
        <taxon>Hexapoda</taxon>
        <taxon>Insecta</taxon>
        <taxon>Pterygota</taxon>
        <taxon>Neoptera</taxon>
        <taxon>Paraneoptera</taxon>
        <taxon>Hemiptera</taxon>
        <taxon>Auchenorrhyncha</taxon>
        <taxon>Membracoidea</taxon>
        <taxon>Cicadellidae</taxon>
        <taxon>Cicadellinae</taxon>
        <taxon>Cicadellini</taxon>
        <taxon>Graphocephala</taxon>
    </lineage>
</organism>
<feature type="signal peptide" evidence="1">
    <location>
        <begin position="1"/>
        <end position="20"/>
    </location>
</feature>
<protein>
    <submittedName>
        <fullName evidence="2">Uncharacterized protein</fullName>
    </submittedName>
</protein>
<feature type="chain" id="PRO_5008587867" evidence="1">
    <location>
        <begin position="21"/>
        <end position="109"/>
    </location>
</feature>